<feature type="compositionally biased region" description="Low complexity" evidence="1">
    <location>
        <begin position="28"/>
        <end position="37"/>
    </location>
</feature>
<dbReference type="EMBL" id="CDHN01000003">
    <property type="protein sequence ID" value="CEJ91032.1"/>
    <property type="molecule type" value="Genomic_DNA"/>
</dbReference>
<keyword evidence="3" id="KW-1185">Reference proteome</keyword>
<sequence length="870" mass="95249">MATVGGTMVATEPIPSPESHGRHCDNTSRSYSSASSSVSGQQSTLASSYSSATASAVHQNLRRGSTKTVLPTIPDDGGFAVPGTTLKAYDKYISNTLRSRFYDLQRLYSTALAEEISKKRRLGLGQFKVKRKNRTANPGPLSMKCKYLGTSEETAKLCIVIHCEKQVSKTVTDFFHQEHVAKDLNGDFEIHIINDGLIRFAAMEDVSVFGNSLGSTSFGRKVHLRLEHASRWATMGGVILVSTAERGDTVFGLLAGHPVADIRDQIERESLASVDDESIEASSLDIMEDEPDSLDSDSSSDSPIAHILSNGKQSTAEDEDNGSIICEEYLGQVIHDSFRNEAEKNYDWCLMELQDSSTMGDDIHLGKFLEWPYPGRARHDTPLFQMSVEAIAITSHGIQAGTLFRDRSSILLLPGSAFVETLRFTLKSGSDLTYGDSGCWVVDSNGHLHGHLVAIDVFQEAYVMPLEETLRSIKSNLQATSIAIPGPNHFNIIIRCQGLRSGDIKEHLRLEKLLLGPFSTQFSIHASPTALFEFPLAEPPTCRIDGMITERRAVESRSNNNAGRHYWVCRFGNTKHFVCWDDAWGLADNNPPCFCFKPSRIGWDILNVFYTCALGNCSFLKLEAGIAEQQNQQSTRVPSERVLVFQDQQRGPSARIIEDLADSLDEDLMIAREALEYQNIANMPSSVEMGSKSSGSKSYSESKGSQSSASIRSSYSGSSYSAPSYSAPSSSKSSYSASSFTPEGFISHSSSRASFTPQSYSRSSYLSQSYSSPSSYTPSSYSASSAAGSRSYGSSSSSAYRSGSSHHDSGKYYQKKLSIACILTTIAYKSRFSRGHPTPQYGGYPESNTGSQPQPERKIKLPTVPETEKK</sequence>
<evidence type="ECO:0000313" key="3">
    <source>
        <dbReference type="Proteomes" id="UP000039046"/>
    </source>
</evidence>
<dbReference type="OrthoDB" id="5865767at2759"/>
<dbReference type="AlphaFoldDB" id="A0A0A1TLP6"/>
<name>A0A0A1TLP6_9HYPO</name>
<evidence type="ECO:0000313" key="2">
    <source>
        <dbReference type="EMBL" id="CEJ91032.1"/>
    </source>
</evidence>
<feature type="region of interest" description="Disordered" evidence="1">
    <location>
        <begin position="1"/>
        <end position="37"/>
    </location>
</feature>
<proteinExistence type="predicted"/>
<protein>
    <submittedName>
        <fullName evidence="2">Uncharacterized protein</fullName>
    </submittedName>
</protein>
<feature type="region of interest" description="Disordered" evidence="1">
    <location>
        <begin position="274"/>
        <end position="319"/>
    </location>
</feature>
<feature type="region of interest" description="Disordered" evidence="1">
    <location>
        <begin position="832"/>
        <end position="870"/>
    </location>
</feature>
<dbReference type="Proteomes" id="UP000039046">
    <property type="component" value="Unassembled WGS sequence"/>
</dbReference>
<accession>A0A0A1TLP6</accession>
<reference evidence="2 3" key="1">
    <citation type="journal article" date="2015" name="Genome Announc.">
        <title>Draft Genome Sequence and Gene Annotation of the Entomopathogenic Fungus Verticillium hemipterigenum.</title>
        <authorList>
            <person name="Horn F."/>
            <person name="Habel A."/>
            <person name="Scharf D.H."/>
            <person name="Dworschak J."/>
            <person name="Brakhage A.A."/>
            <person name="Guthke R."/>
            <person name="Hertweck C."/>
            <person name="Linde J."/>
        </authorList>
    </citation>
    <scope>NUCLEOTIDE SEQUENCE [LARGE SCALE GENOMIC DNA]</scope>
</reference>
<gene>
    <name evidence="2" type="ORF">VHEMI06774</name>
</gene>
<feature type="compositionally biased region" description="Acidic residues" evidence="1">
    <location>
        <begin position="286"/>
        <end position="295"/>
    </location>
</feature>
<organism evidence="2 3">
    <name type="scientific">[Torrubiella] hemipterigena</name>
    <dbReference type="NCBI Taxonomy" id="1531966"/>
    <lineage>
        <taxon>Eukaryota</taxon>
        <taxon>Fungi</taxon>
        <taxon>Dikarya</taxon>
        <taxon>Ascomycota</taxon>
        <taxon>Pezizomycotina</taxon>
        <taxon>Sordariomycetes</taxon>
        <taxon>Hypocreomycetidae</taxon>
        <taxon>Hypocreales</taxon>
        <taxon>Clavicipitaceae</taxon>
        <taxon>Clavicipitaceae incertae sedis</taxon>
        <taxon>'Torrubiella' clade</taxon>
    </lineage>
</organism>
<evidence type="ECO:0000256" key="1">
    <source>
        <dbReference type="SAM" id="MobiDB-lite"/>
    </source>
</evidence>
<feature type="region of interest" description="Disordered" evidence="1">
    <location>
        <begin position="686"/>
        <end position="713"/>
    </location>
</feature>